<dbReference type="InterPro" id="IPR012347">
    <property type="entry name" value="Ferritin-like"/>
</dbReference>
<sequence>MGILSGNPKDEPMHYGEVFSVWTALLTANSMIGGYQTLLNHAGDEKLSKLIEESINLARTEAKQFEQLLKENGVGLPPGPLERPQADVNSIPAGARFQDPEISMMISGNIAAGLSVYSQIMGQCIREDIAALFMQYHTQQAALGARFLQLNKENGWLIPPPLHHGEAVTIG</sequence>
<reference evidence="1 2" key="1">
    <citation type="submission" date="2023-07" db="EMBL/GenBank/DDBJ databases">
        <title>Bacillus lucianemedeirus sp. nov, a new species isolated from an immunobiological production facility.</title>
        <authorList>
            <person name="Costa L.V."/>
            <person name="Miranda R.V.S.L."/>
            <person name="Brandao M.L.L."/>
            <person name="Reis C.M.F."/>
            <person name="Frazao A.M."/>
            <person name="Cruz F.V."/>
            <person name="Baio P.V.P."/>
            <person name="Veras J.F.C."/>
            <person name="Ramos J.N."/>
            <person name="Vieira V."/>
        </authorList>
    </citation>
    <scope>NUCLEOTIDE SEQUENCE [LARGE SCALE GENOMIC DNA]</scope>
    <source>
        <strain evidence="1 2">B190/17</strain>
    </source>
</reference>
<organism evidence="1 2">
    <name type="scientific">Bacillus lumedeiriae</name>
    <dbReference type="NCBI Taxonomy" id="3058829"/>
    <lineage>
        <taxon>Bacteria</taxon>
        <taxon>Bacillati</taxon>
        <taxon>Bacillota</taxon>
        <taxon>Bacilli</taxon>
        <taxon>Bacillales</taxon>
        <taxon>Bacillaceae</taxon>
        <taxon>Bacillus</taxon>
    </lineage>
</organism>
<dbReference type="RefSeq" id="WP_404315946.1">
    <property type="nucleotide sequence ID" value="NZ_JAUIYO010000003.1"/>
</dbReference>
<dbReference type="Pfam" id="PF11553">
    <property type="entry name" value="DUF3231"/>
    <property type="match status" value="1"/>
</dbReference>
<dbReference type="Gene3D" id="1.20.1260.10">
    <property type="match status" value="1"/>
</dbReference>
<accession>A0ABW8I7D8</accession>
<dbReference type="InterPro" id="IPR021617">
    <property type="entry name" value="DUF3231"/>
</dbReference>
<evidence type="ECO:0000313" key="1">
    <source>
        <dbReference type="EMBL" id="MFK2825406.1"/>
    </source>
</evidence>
<dbReference type="Proteomes" id="UP001619911">
    <property type="component" value="Unassembled WGS sequence"/>
</dbReference>
<dbReference type="EMBL" id="JAUIYO010000003">
    <property type="protein sequence ID" value="MFK2825406.1"/>
    <property type="molecule type" value="Genomic_DNA"/>
</dbReference>
<proteinExistence type="predicted"/>
<gene>
    <name evidence="1" type="ORF">QYG89_06855</name>
</gene>
<name>A0ABW8I7D8_9BACI</name>
<protein>
    <submittedName>
        <fullName evidence="1">DUF3231 family protein</fullName>
    </submittedName>
</protein>
<keyword evidence="2" id="KW-1185">Reference proteome</keyword>
<comment type="caution">
    <text evidence="1">The sequence shown here is derived from an EMBL/GenBank/DDBJ whole genome shotgun (WGS) entry which is preliminary data.</text>
</comment>
<evidence type="ECO:0000313" key="2">
    <source>
        <dbReference type="Proteomes" id="UP001619911"/>
    </source>
</evidence>